<sequence>MRDPIMTWLSILQSILGTVTSFIIWSLLVYLFYVLRNRSLEHRLKRLIQPERSDPDEDRVHVVCANGTDVRVTVRDVRLITRNDTHLSLTYLGDTGDVIRPSRPNDIIARRRNSVVTRHEKAGQIERRFVELPAQTAGMWALTADQVDDSDWQFVDCLLVIDYPTLLNTRKLMVVTAKSEIVDDLNADFRAYIVGREAREDTRHV</sequence>
<keyword evidence="1" id="KW-1133">Transmembrane helix</keyword>
<protein>
    <submittedName>
        <fullName evidence="2">Uncharacterized protein</fullName>
    </submittedName>
</protein>
<reference evidence="3" key="1">
    <citation type="journal article" date="2019" name="Int. J. Syst. Evol. Microbiol.">
        <title>The Global Catalogue of Microorganisms (GCM) 10K type strain sequencing project: providing services to taxonomists for standard genome sequencing and annotation.</title>
        <authorList>
            <consortium name="The Broad Institute Genomics Platform"/>
            <consortium name="The Broad Institute Genome Sequencing Center for Infectious Disease"/>
            <person name="Wu L."/>
            <person name="Ma J."/>
        </authorList>
    </citation>
    <scope>NUCLEOTIDE SEQUENCE [LARGE SCALE GENOMIC DNA]</scope>
    <source>
        <strain evidence="3">KCTC 52640</strain>
    </source>
</reference>
<dbReference type="Proteomes" id="UP001595462">
    <property type="component" value="Unassembled WGS sequence"/>
</dbReference>
<name>A0ABV7ER50_9GAMM</name>
<accession>A0ABV7ER50</accession>
<dbReference type="RefSeq" id="WP_380688295.1">
    <property type="nucleotide sequence ID" value="NZ_JBHRSS010000003.1"/>
</dbReference>
<keyword evidence="3" id="KW-1185">Reference proteome</keyword>
<evidence type="ECO:0000313" key="3">
    <source>
        <dbReference type="Proteomes" id="UP001595462"/>
    </source>
</evidence>
<gene>
    <name evidence="2" type="ORF">ACFOSU_08140</name>
</gene>
<feature type="transmembrane region" description="Helical" evidence="1">
    <location>
        <begin position="12"/>
        <end position="35"/>
    </location>
</feature>
<keyword evidence="1" id="KW-0812">Transmembrane</keyword>
<keyword evidence="1" id="KW-0472">Membrane</keyword>
<evidence type="ECO:0000313" key="2">
    <source>
        <dbReference type="EMBL" id="MFC3103860.1"/>
    </source>
</evidence>
<organism evidence="2 3">
    <name type="scientific">Salinisphaera aquimarina</name>
    <dbReference type="NCBI Taxonomy" id="2094031"/>
    <lineage>
        <taxon>Bacteria</taxon>
        <taxon>Pseudomonadati</taxon>
        <taxon>Pseudomonadota</taxon>
        <taxon>Gammaproteobacteria</taxon>
        <taxon>Salinisphaerales</taxon>
        <taxon>Salinisphaeraceae</taxon>
        <taxon>Salinisphaera</taxon>
    </lineage>
</organism>
<evidence type="ECO:0000256" key="1">
    <source>
        <dbReference type="SAM" id="Phobius"/>
    </source>
</evidence>
<proteinExistence type="predicted"/>
<comment type="caution">
    <text evidence="2">The sequence shown here is derived from an EMBL/GenBank/DDBJ whole genome shotgun (WGS) entry which is preliminary data.</text>
</comment>
<dbReference type="EMBL" id="JBHRSS010000003">
    <property type="protein sequence ID" value="MFC3103860.1"/>
    <property type="molecule type" value="Genomic_DNA"/>
</dbReference>